<accession>E1LSN9</accession>
<protein>
    <submittedName>
        <fullName evidence="1">Uncharacterized protein</fullName>
    </submittedName>
</protein>
<name>E1LSN9_STRMT</name>
<evidence type="ECO:0000313" key="1">
    <source>
        <dbReference type="EMBL" id="EFO00492.1"/>
    </source>
</evidence>
<dbReference type="EMBL" id="AEDV01000048">
    <property type="protein sequence ID" value="EFO00492.1"/>
    <property type="molecule type" value="Genomic_DNA"/>
</dbReference>
<sequence>MTRHLPLKEALVSLTTIPKGSFLFKKVERKVTAIKLPNPVIE</sequence>
<evidence type="ECO:0000313" key="2">
    <source>
        <dbReference type="Proteomes" id="UP000003316"/>
    </source>
</evidence>
<organism evidence="1 2">
    <name type="scientific">Streptococcus mitis SK597</name>
    <dbReference type="NCBI Taxonomy" id="585204"/>
    <lineage>
        <taxon>Bacteria</taxon>
        <taxon>Bacillati</taxon>
        <taxon>Bacillota</taxon>
        <taxon>Bacilli</taxon>
        <taxon>Lactobacillales</taxon>
        <taxon>Streptococcaceae</taxon>
        <taxon>Streptococcus</taxon>
        <taxon>Streptococcus mitis group</taxon>
    </lineage>
</organism>
<proteinExistence type="predicted"/>
<gene>
    <name evidence="1" type="ORF">SMSK597_0998</name>
</gene>
<reference evidence="1 2" key="1">
    <citation type="submission" date="2010-09" db="EMBL/GenBank/DDBJ databases">
        <authorList>
            <person name="Daugherty S.C."/>
            <person name="Tallon L.J."/>
            <person name="Jones K.M."/>
            <person name="Liu X."/>
            <person name="Kilian M."/>
            <person name="Tettelin H."/>
        </authorList>
    </citation>
    <scope>NUCLEOTIDE SEQUENCE [LARGE SCALE GENOMIC DNA]</scope>
    <source>
        <strain evidence="1 2">SK597</strain>
    </source>
</reference>
<comment type="caution">
    <text evidence="1">The sequence shown here is derived from an EMBL/GenBank/DDBJ whole genome shotgun (WGS) entry which is preliminary data.</text>
</comment>
<dbReference type="AlphaFoldDB" id="E1LSN9"/>
<dbReference type="Proteomes" id="UP000003316">
    <property type="component" value="Unassembled WGS sequence"/>
</dbReference>